<evidence type="ECO:0000313" key="2">
    <source>
        <dbReference type="EMBL" id="TNV84240.1"/>
    </source>
</evidence>
<organism evidence="2 3">
    <name type="scientific">Halteria grandinella</name>
    <dbReference type="NCBI Taxonomy" id="5974"/>
    <lineage>
        <taxon>Eukaryota</taxon>
        <taxon>Sar</taxon>
        <taxon>Alveolata</taxon>
        <taxon>Ciliophora</taxon>
        <taxon>Intramacronucleata</taxon>
        <taxon>Spirotrichea</taxon>
        <taxon>Stichotrichia</taxon>
        <taxon>Sporadotrichida</taxon>
        <taxon>Halteriidae</taxon>
        <taxon>Halteria</taxon>
    </lineage>
</organism>
<comment type="caution">
    <text evidence="2">The sequence shown here is derived from an EMBL/GenBank/DDBJ whole genome shotgun (WGS) entry which is preliminary data.</text>
</comment>
<name>A0A8J8P1E2_HALGN</name>
<dbReference type="AlphaFoldDB" id="A0A8J8P1E2"/>
<gene>
    <name evidence="2" type="ORF">FGO68_gene17805</name>
</gene>
<protein>
    <submittedName>
        <fullName evidence="2">Uncharacterized protein</fullName>
    </submittedName>
</protein>
<sequence length="100" mass="11363">MEQGMEGSEVSNSQNANIHDGTERGMVGRLERVQASGMEMPRLAKRNTMAVQFKACSQVCKGSHSFLKVLALKPRELFDYVKNGRCLFDRQIHQNYLNLM</sequence>
<evidence type="ECO:0000313" key="3">
    <source>
        <dbReference type="Proteomes" id="UP000785679"/>
    </source>
</evidence>
<feature type="region of interest" description="Disordered" evidence="1">
    <location>
        <begin position="1"/>
        <end position="27"/>
    </location>
</feature>
<accession>A0A8J8P1E2</accession>
<dbReference type="EMBL" id="RRYP01002994">
    <property type="protein sequence ID" value="TNV84240.1"/>
    <property type="molecule type" value="Genomic_DNA"/>
</dbReference>
<proteinExistence type="predicted"/>
<dbReference type="Proteomes" id="UP000785679">
    <property type="component" value="Unassembled WGS sequence"/>
</dbReference>
<evidence type="ECO:0000256" key="1">
    <source>
        <dbReference type="SAM" id="MobiDB-lite"/>
    </source>
</evidence>
<reference evidence="2" key="1">
    <citation type="submission" date="2019-06" db="EMBL/GenBank/DDBJ databases">
        <authorList>
            <person name="Zheng W."/>
        </authorList>
    </citation>
    <scope>NUCLEOTIDE SEQUENCE</scope>
    <source>
        <strain evidence="2">QDHG01</strain>
    </source>
</reference>
<keyword evidence="3" id="KW-1185">Reference proteome</keyword>